<keyword evidence="6" id="KW-1185">Reference proteome</keyword>
<protein>
    <recommendedName>
        <fullName evidence="1">non-specific serine/threonine protein kinase</fullName>
        <ecNumber evidence="1">2.7.11.1</ecNumber>
    </recommendedName>
</protein>
<evidence type="ECO:0000256" key="1">
    <source>
        <dbReference type="ARBA" id="ARBA00012513"/>
    </source>
</evidence>
<dbReference type="SUPFAM" id="SSF56112">
    <property type="entry name" value="Protein kinase-like (PK-like)"/>
    <property type="match status" value="1"/>
</dbReference>
<comment type="caution">
    <text evidence="5">The sequence shown here is derived from an EMBL/GenBank/DDBJ whole genome shotgun (WGS) entry which is preliminary data.</text>
</comment>
<dbReference type="AlphaFoldDB" id="A0A553R357"/>
<dbReference type="GO" id="GO:0005524">
    <property type="term" value="F:ATP binding"/>
    <property type="evidence" value="ECO:0007669"/>
    <property type="project" value="UniProtKB-KW"/>
</dbReference>
<dbReference type="InterPro" id="IPR000719">
    <property type="entry name" value="Prot_kinase_dom"/>
</dbReference>
<sequence>VDVWSLGILVVEMIDGEPPYFSETPIAAMKRLRDEAPPSARNTGQISPILQDFLGSSLTRDPVQRPSASRLLQHPFMVQCSSPRCLVPLIEEQRKHS</sequence>
<accession>A0A553R357</accession>
<dbReference type="STRING" id="623744.A0A553R357"/>
<keyword evidence="3" id="KW-0067">ATP-binding</keyword>
<dbReference type="InterPro" id="IPR051931">
    <property type="entry name" value="PAK3-like"/>
</dbReference>
<reference evidence="5 6" key="1">
    <citation type="journal article" date="2019" name="Sci. Data">
        <title>Hybrid genome assembly and annotation of Danionella translucida.</title>
        <authorList>
            <person name="Kadobianskyi M."/>
            <person name="Schulze L."/>
            <person name="Schuelke M."/>
            <person name="Judkewitz B."/>
        </authorList>
    </citation>
    <scope>NUCLEOTIDE SEQUENCE [LARGE SCALE GENOMIC DNA]</scope>
    <source>
        <strain evidence="5 6">Bolton</strain>
    </source>
</reference>
<feature type="non-terminal residue" evidence="5">
    <location>
        <position position="1"/>
    </location>
</feature>
<dbReference type="Proteomes" id="UP000316079">
    <property type="component" value="Unassembled WGS sequence"/>
</dbReference>
<dbReference type="Gene3D" id="1.10.510.10">
    <property type="entry name" value="Transferase(Phosphotransferase) domain 1"/>
    <property type="match status" value="1"/>
</dbReference>
<dbReference type="Pfam" id="PF00069">
    <property type="entry name" value="Pkinase"/>
    <property type="match status" value="1"/>
</dbReference>
<keyword evidence="2" id="KW-0547">Nucleotide-binding</keyword>
<evidence type="ECO:0000313" key="5">
    <source>
        <dbReference type="EMBL" id="TRY96593.1"/>
    </source>
</evidence>
<feature type="domain" description="Protein kinase" evidence="4">
    <location>
        <begin position="1"/>
        <end position="77"/>
    </location>
</feature>
<evidence type="ECO:0000259" key="4">
    <source>
        <dbReference type="PROSITE" id="PS50011"/>
    </source>
</evidence>
<dbReference type="EMBL" id="SRMA01025276">
    <property type="protein sequence ID" value="TRY96593.1"/>
    <property type="molecule type" value="Genomic_DNA"/>
</dbReference>
<dbReference type="PANTHER" id="PTHR45832">
    <property type="entry name" value="SERINE/THREONINE-PROTEIN KINASE SAMKA-RELATED-RELATED"/>
    <property type="match status" value="1"/>
</dbReference>
<proteinExistence type="predicted"/>
<name>A0A553R357_9TELE</name>
<dbReference type="PROSITE" id="PS50011">
    <property type="entry name" value="PROTEIN_KINASE_DOM"/>
    <property type="match status" value="1"/>
</dbReference>
<dbReference type="PANTHER" id="PTHR45832:SF3">
    <property type="entry name" value="NON-SPECIFIC SERINE_THREONINE PROTEIN KINASE"/>
    <property type="match status" value="1"/>
</dbReference>
<evidence type="ECO:0000256" key="2">
    <source>
        <dbReference type="ARBA" id="ARBA00022741"/>
    </source>
</evidence>
<organism evidence="5 6">
    <name type="scientific">Danionella cerebrum</name>
    <dbReference type="NCBI Taxonomy" id="2873325"/>
    <lineage>
        <taxon>Eukaryota</taxon>
        <taxon>Metazoa</taxon>
        <taxon>Chordata</taxon>
        <taxon>Craniata</taxon>
        <taxon>Vertebrata</taxon>
        <taxon>Euteleostomi</taxon>
        <taxon>Actinopterygii</taxon>
        <taxon>Neopterygii</taxon>
        <taxon>Teleostei</taxon>
        <taxon>Ostariophysi</taxon>
        <taxon>Cypriniformes</taxon>
        <taxon>Danionidae</taxon>
        <taxon>Danioninae</taxon>
        <taxon>Danionella</taxon>
    </lineage>
</organism>
<dbReference type="OrthoDB" id="1022360at2759"/>
<gene>
    <name evidence="5" type="ORF">DNTS_032544</name>
</gene>
<evidence type="ECO:0000313" key="6">
    <source>
        <dbReference type="Proteomes" id="UP000316079"/>
    </source>
</evidence>
<evidence type="ECO:0000256" key="3">
    <source>
        <dbReference type="ARBA" id="ARBA00022840"/>
    </source>
</evidence>
<dbReference type="InterPro" id="IPR011009">
    <property type="entry name" value="Kinase-like_dom_sf"/>
</dbReference>
<dbReference type="GO" id="GO:0004674">
    <property type="term" value="F:protein serine/threonine kinase activity"/>
    <property type="evidence" value="ECO:0007669"/>
    <property type="project" value="UniProtKB-EC"/>
</dbReference>
<dbReference type="EC" id="2.7.11.1" evidence="1"/>